<dbReference type="RefSeq" id="WP_017985169.1">
    <property type="nucleotide sequence ID" value="NZ_AQUL01000001.1"/>
</dbReference>
<dbReference type="InterPro" id="IPR038765">
    <property type="entry name" value="Papain-like_cys_pep_sf"/>
</dbReference>
<dbReference type="HOGENOM" id="CLU_049918_1_1_11"/>
<accession>A0A076N0H1</accession>
<sequence length="262" mass="28986">MDVDAYLARIGAARPAAPTAAALRELHEAHLLTVPFENLSVHLPERIVLDEDALFDKVVRRRRGGFCYELNGLFGALLRELGFSVTLLGARVYGGGRWGPPFDHLALRVDLDEPWLADVGFGRFARDPLRLTACEPQTDPEGEFLVVDAPDGDIEVRLNGEPAYRLEKRPRQLSDFGPTCWWQATSPESHFTQNVLSTISTPSGRVTLAGDKLIETVDGKRAERELSDAEKVEAYRVHFGIDMNEAPVLGSFPAPGLRPFPN</sequence>
<dbReference type="OrthoDB" id="7181050at2"/>
<keyword evidence="4" id="KW-1185">Reference proteome</keyword>
<evidence type="ECO:0000256" key="2">
    <source>
        <dbReference type="RuleBase" id="RU003452"/>
    </source>
</evidence>
<dbReference type="eggNOG" id="COG2162">
    <property type="taxonomic scope" value="Bacteria"/>
</dbReference>
<protein>
    <submittedName>
        <fullName evidence="3">N-hydroxyarylamine O-acetyltransferase</fullName>
    </submittedName>
</protein>
<dbReference type="KEGG" id="amq:AMETH_6241"/>
<evidence type="ECO:0000313" key="3">
    <source>
        <dbReference type="EMBL" id="AIJ26333.1"/>
    </source>
</evidence>
<dbReference type="AlphaFoldDB" id="A0A076N0H1"/>
<dbReference type="Proteomes" id="UP000062973">
    <property type="component" value="Chromosome"/>
</dbReference>
<evidence type="ECO:0000256" key="1">
    <source>
        <dbReference type="ARBA" id="ARBA00006547"/>
    </source>
</evidence>
<dbReference type="PRINTS" id="PR01543">
    <property type="entry name" value="ANATRNSFRASE"/>
</dbReference>
<dbReference type="EMBL" id="CP009110">
    <property type="protein sequence ID" value="AIJ26333.1"/>
    <property type="molecule type" value="Genomic_DNA"/>
</dbReference>
<organism evidence="3 4">
    <name type="scientific">Amycolatopsis methanolica 239</name>
    <dbReference type="NCBI Taxonomy" id="1068978"/>
    <lineage>
        <taxon>Bacteria</taxon>
        <taxon>Bacillati</taxon>
        <taxon>Actinomycetota</taxon>
        <taxon>Actinomycetes</taxon>
        <taxon>Pseudonocardiales</taxon>
        <taxon>Pseudonocardiaceae</taxon>
        <taxon>Amycolatopsis</taxon>
        <taxon>Amycolatopsis methanolica group</taxon>
    </lineage>
</organism>
<evidence type="ECO:0000313" key="4">
    <source>
        <dbReference type="Proteomes" id="UP000062973"/>
    </source>
</evidence>
<dbReference type="PANTHER" id="PTHR11786:SF0">
    <property type="entry name" value="ARYLAMINE N-ACETYLTRANSFERASE 4-RELATED"/>
    <property type="match status" value="1"/>
</dbReference>
<dbReference type="PATRIC" id="fig|1068978.7.peg.6705"/>
<dbReference type="InterPro" id="IPR001447">
    <property type="entry name" value="Arylamine_N-AcTrfase"/>
</dbReference>
<name>A0A076N0H1_AMYME</name>
<dbReference type="Gene3D" id="2.40.128.150">
    <property type="entry name" value="Cysteine proteinases"/>
    <property type="match status" value="1"/>
</dbReference>
<reference evidence="3 4" key="1">
    <citation type="submission" date="2014-07" db="EMBL/GenBank/DDBJ databases">
        <title>Whole Genome Sequence of the Amycolatopsis methanolica 239.</title>
        <authorList>
            <person name="Tang B."/>
        </authorList>
    </citation>
    <scope>NUCLEOTIDE SEQUENCE [LARGE SCALE GENOMIC DNA]</scope>
    <source>
        <strain evidence="3 4">239</strain>
    </source>
</reference>
<dbReference type="Pfam" id="PF00797">
    <property type="entry name" value="Acetyltransf_2"/>
    <property type="match status" value="1"/>
</dbReference>
<dbReference type="GO" id="GO:0016407">
    <property type="term" value="F:acetyltransferase activity"/>
    <property type="evidence" value="ECO:0007669"/>
    <property type="project" value="InterPro"/>
</dbReference>
<comment type="similarity">
    <text evidence="1 2">Belongs to the arylamine N-acetyltransferase family.</text>
</comment>
<gene>
    <name evidence="3" type="ORF">AMETH_6241</name>
</gene>
<dbReference type="PANTHER" id="PTHR11786">
    <property type="entry name" value="N-HYDROXYARYLAMINE O-ACETYLTRANSFERASE"/>
    <property type="match status" value="1"/>
</dbReference>
<keyword evidence="3" id="KW-0808">Transferase</keyword>
<proteinExistence type="inferred from homology"/>
<dbReference type="SUPFAM" id="SSF54001">
    <property type="entry name" value="Cysteine proteinases"/>
    <property type="match status" value="1"/>
</dbReference>
<dbReference type="STRING" id="1068978.AMETH_6241"/>
<dbReference type="Gene3D" id="3.30.2140.10">
    <property type="entry name" value="Arylamine N-acetyltransferase"/>
    <property type="match status" value="1"/>
</dbReference>